<name>A0A160V9S7_9ZZZZ</name>
<protein>
    <submittedName>
        <fullName evidence="1">Uncharacterized protein</fullName>
    </submittedName>
</protein>
<accession>A0A160V9S7</accession>
<proteinExistence type="predicted"/>
<reference evidence="1" key="1">
    <citation type="submission" date="2015-10" db="EMBL/GenBank/DDBJ databases">
        <authorList>
            <person name="Gilbert D.G."/>
        </authorList>
    </citation>
    <scope>NUCLEOTIDE SEQUENCE</scope>
</reference>
<sequence>MTRHQPPTAQHAIKGEPEYKLSDFVKSIFLEGCSTVLWLAIKKPR</sequence>
<evidence type="ECO:0000313" key="1">
    <source>
        <dbReference type="EMBL" id="CUV02856.1"/>
    </source>
</evidence>
<dbReference type="EMBL" id="FAXA01000323">
    <property type="protein sequence ID" value="CUV02856.1"/>
    <property type="molecule type" value="Genomic_DNA"/>
</dbReference>
<organism evidence="1">
    <name type="scientific">hydrothermal vent metagenome</name>
    <dbReference type="NCBI Taxonomy" id="652676"/>
    <lineage>
        <taxon>unclassified sequences</taxon>
        <taxon>metagenomes</taxon>
        <taxon>ecological metagenomes</taxon>
    </lineage>
</organism>
<gene>
    <name evidence="1" type="ORF">MGWOODY_Clf401</name>
</gene>
<dbReference type="AlphaFoldDB" id="A0A160V9S7"/>